<dbReference type="PANTHER" id="PTHR24123:SF33">
    <property type="entry name" value="PROTEIN HOS4"/>
    <property type="match status" value="1"/>
</dbReference>
<feature type="domain" description="Calponin-homology (CH)" evidence="5">
    <location>
        <begin position="26"/>
        <end position="135"/>
    </location>
</feature>
<feature type="repeat" description="ANK" evidence="4">
    <location>
        <begin position="672"/>
        <end position="704"/>
    </location>
</feature>
<reference evidence="7" key="1">
    <citation type="submission" date="2022-08" db="EMBL/GenBank/DDBJ databases">
        <title>Novel sulphate-reducing endosymbionts in the free-living metamonad Anaeramoeba.</title>
        <authorList>
            <person name="Jerlstrom-Hultqvist J."/>
            <person name="Cepicka I."/>
            <person name="Gallot-Lavallee L."/>
            <person name="Salas-Leiva D."/>
            <person name="Curtis B.A."/>
            <person name="Zahonova K."/>
            <person name="Pipaliya S."/>
            <person name="Dacks J."/>
            <person name="Roger A.J."/>
        </authorList>
    </citation>
    <scope>NUCLEOTIDE SEQUENCE</scope>
    <source>
        <strain evidence="7">Busselton2</strain>
    </source>
</reference>
<proteinExistence type="predicted"/>
<dbReference type="GO" id="GO:0003779">
    <property type="term" value="F:actin binding"/>
    <property type="evidence" value="ECO:0007669"/>
    <property type="project" value="UniProtKB-KW"/>
</dbReference>
<evidence type="ECO:0000256" key="1">
    <source>
        <dbReference type="ARBA" id="ARBA00022737"/>
    </source>
</evidence>
<dbReference type="InterPro" id="IPR001589">
    <property type="entry name" value="Actinin_actin-bd_CS"/>
</dbReference>
<comment type="caution">
    <text evidence="7">The sequence shown here is derived from an EMBL/GenBank/DDBJ whole genome shotgun (WGS) entry which is preliminary data.</text>
</comment>
<feature type="domain" description="Calponin-homology (CH)" evidence="5">
    <location>
        <begin position="149"/>
        <end position="254"/>
    </location>
</feature>
<dbReference type="Gene3D" id="1.25.40.20">
    <property type="entry name" value="Ankyrin repeat-containing domain"/>
    <property type="match status" value="2"/>
</dbReference>
<keyword evidence="2 4" id="KW-0040">ANK repeat</keyword>
<evidence type="ECO:0000313" key="7">
    <source>
        <dbReference type="EMBL" id="KAJ3429303.1"/>
    </source>
</evidence>
<dbReference type="PROSITE" id="PS50853">
    <property type="entry name" value="FN3"/>
    <property type="match status" value="2"/>
</dbReference>
<dbReference type="CDD" id="cd00063">
    <property type="entry name" value="FN3"/>
    <property type="match status" value="2"/>
</dbReference>
<feature type="repeat" description="ANK" evidence="4">
    <location>
        <begin position="560"/>
        <end position="594"/>
    </location>
</feature>
<dbReference type="SUPFAM" id="SSF48403">
    <property type="entry name" value="Ankyrin repeat"/>
    <property type="match status" value="1"/>
</dbReference>
<evidence type="ECO:0000256" key="2">
    <source>
        <dbReference type="ARBA" id="ARBA00023043"/>
    </source>
</evidence>
<dbReference type="InterPro" id="IPR001715">
    <property type="entry name" value="CH_dom"/>
</dbReference>
<dbReference type="Gene3D" id="2.60.40.10">
    <property type="entry name" value="Immunoglobulins"/>
    <property type="match status" value="2"/>
</dbReference>
<dbReference type="Pfam" id="PF00307">
    <property type="entry name" value="CH"/>
    <property type="match status" value="2"/>
</dbReference>
<dbReference type="SUPFAM" id="SSF49265">
    <property type="entry name" value="Fibronectin type III"/>
    <property type="match status" value="1"/>
</dbReference>
<dbReference type="InterPro" id="IPR003961">
    <property type="entry name" value="FN3_dom"/>
</dbReference>
<dbReference type="PROSITE" id="PS50297">
    <property type="entry name" value="ANK_REP_REGION"/>
    <property type="match status" value="1"/>
</dbReference>
<dbReference type="Pfam" id="PF12796">
    <property type="entry name" value="Ank_2"/>
    <property type="match status" value="2"/>
</dbReference>
<dbReference type="Proteomes" id="UP001146793">
    <property type="component" value="Unassembled WGS sequence"/>
</dbReference>
<gene>
    <name evidence="7" type="ORF">M0812_24648</name>
</gene>
<dbReference type="InterPro" id="IPR036770">
    <property type="entry name" value="Ankyrin_rpt-contain_sf"/>
</dbReference>
<dbReference type="PROSITE" id="PS00019">
    <property type="entry name" value="ACTININ_1"/>
    <property type="match status" value="1"/>
</dbReference>
<feature type="repeat" description="ANK" evidence="4">
    <location>
        <begin position="527"/>
        <end position="559"/>
    </location>
</feature>
<accession>A0AAV7YNT4</accession>
<feature type="domain" description="Fibronectin type-III" evidence="6">
    <location>
        <begin position="368"/>
        <end position="468"/>
    </location>
</feature>
<dbReference type="Gene3D" id="1.10.418.10">
    <property type="entry name" value="Calponin-like domain"/>
    <property type="match status" value="2"/>
</dbReference>
<feature type="repeat" description="ANK" evidence="4">
    <location>
        <begin position="705"/>
        <end position="739"/>
    </location>
</feature>
<dbReference type="EMBL" id="JANTQA010000057">
    <property type="protein sequence ID" value="KAJ3429303.1"/>
    <property type="molecule type" value="Genomic_DNA"/>
</dbReference>
<evidence type="ECO:0000256" key="4">
    <source>
        <dbReference type="PROSITE-ProRule" id="PRU00023"/>
    </source>
</evidence>
<dbReference type="InterPro" id="IPR036116">
    <property type="entry name" value="FN3_sf"/>
</dbReference>
<dbReference type="PROSITE" id="PS50021">
    <property type="entry name" value="CH"/>
    <property type="match status" value="2"/>
</dbReference>
<feature type="domain" description="Fibronectin type-III" evidence="6">
    <location>
        <begin position="265"/>
        <end position="366"/>
    </location>
</feature>
<dbReference type="InterPro" id="IPR013783">
    <property type="entry name" value="Ig-like_fold"/>
</dbReference>
<evidence type="ECO:0000259" key="5">
    <source>
        <dbReference type="PROSITE" id="PS50021"/>
    </source>
</evidence>
<dbReference type="InterPro" id="IPR051165">
    <property type="entry name" value="Multifunctional_ANK_Repeat"/>
</dbReference>
<name>A0AAV7YNT4_9EUKA</name>
<sequence>MSNRFLKKKVSPFLKHKSLSDSPRGKMQEKTFKNWANIHLNKRNKHLEDFESDFMTGELLLILVEELSGQKCSARLKFNTTAKFICLNNLTVVFDFLKKVQSSKRTLVNIGAEDIYGQNKKLILAVIWHLILEWHVSVDEFEDGNSRKLKPQEVILNWCFKELKNYPELELENKTFLEIFSNPYVYFYLIKNEFPRRTPKNLKSTKKISQLLEVFDLAKKFMGIPTIVEPEIIANRKVDDRSLLTLASFYRNYSIKQRKLDLIRPSVPLTLRVKTQSGNFVVTWKIPEERSEIVDYYELYFEPQLSEGDHDGTVTEELHCIHVAKKTSLQVANISDGLEFEIYIRAHSEKGFSRYSLEEDLLVGGIPRPRQVSMIRIKSRTRKSCLIVWNPPRRRKKKIDHYQVRLFIINSKDQIIEKTRIQFEVQKNEINIKTLVNSQNYMMHIRVHSSGGYARSWSKFRIEKQPELGENEIETESESEAETEEEEYVQDLSEIKINLFEQLFENKINNCMILINSGANFKKTDNLGRSLLIYTCLKGELPITKLLLEKGANTNHQDNNGMSAVHSFVLCKQFIPEMLDYLIEFGANVNLKDKSDRTPIDLAISSRQINKIKLLYKYGAIFSNNTKNSKINFSNFFSKKNFTLLDYILQKKTRMALNILKLEKDFEQFDQTNRSLLIYSCLKGELPITKLLLEKGANTNHQDNNGMSAVHSFVLCKQFIPEMLDYLIEFGANVNLKDKSDRTPIHLAISSKQIKKAILLYKYGAIFGENYNDFFQNLLLKNNSIPVSTQKNFLIQPQNI</sequence>
<evidence type="ECO:0000313" key="8">
    <source>
        <dbReference type="Proteomes" id="UP001146793"/>
    </source>
</evidence>
<dbReference type="SMART" id="SM00060">
    <property type="entry name" value="FN3"/>
    <property type="match status" value="2"/>
</dbReference>
<dbReference type="PROSITE" id="PS50088">
    <property type="entry name" value="ANK_REPEAT"/>
    <property type="match status" value="4"/>
</dbReference>
<dbReference type="InterPro" id="IPR002110">
    <property type="entry name" value="Ankyrin_rpt"/>
</dbReference>
<dbReference type="Pfam" id="PF00041">
    <property type="entry name" value="fn3"/>
    <property type="match status" value="1"/>
</dbReference>
<dbReference type="PANTHER" id="PTHR24123">
    <property type="entry name" value="ANKYRIN REPEAT-CONTAINING"/>
    <property type="match status" value="1"/>
</dbReference>
<dbReference type="SMART" id="SM00248">
    <property type="entry name" value="ANK"/>
    <property type="match status" value="6"/>
</dbReference>
<dbReference type="SMART" id="SM00033">
    <property type="entry name" value="CH"/>
    <property type="match status" value="1"/>
</dbReference>
<dbReference type="SUPFAM" id="SSF47576">
    <property type="entry name" value="Calponin-homology domain, CH-domain"/>
    <property type="match status" value="1"/>
</dbReference>
<dbReference type="InterPro" id="IPR036872">
    <property type="entry name" value="CH_dom_sf"/>
</dbReference>
<evidence type="ECO:0000259" key="6">
    <source>
        <dbReference type="PROSITE" id="PS50853"/>
    </source>
</evidence>
<dbReference type="PROSITE" id="PS00020">
    <property type="entry name" value="ACTININ_2"/>
    <property type="match status" value="1"/>
</dbReference>
<keyword evidence="3" id="KW-0009">Actin-binding</keyword>
<organism evidence="7 8">
    <name type="scientific">Anaeramoeba flamelloides</name>
    <dbReference type="NCBI Taxonomy" id="1746091"/>
    <lineage>
        <taxon>Eukaryota</taxon>
        <taxon>Metamonada</taxon>
        <taxon>Anaeramoebidae</taxon>
        <taxon>Anaeramoeba</taxon>
    </lineage>
</organism>
<dbReference type="AlphaFoldDB" id="A0AAV7YNT4"/>
<evidence type="ECO:0000256" key="3">
    <source>
        <dbReference type="ARBA" id="ARBA00023203"/>
    </source>
</evidence>
<keyword evidence="1" id="KW-0677">Repeat</keyword>
<protein>
    <submittedName>
        <fullName evidence="7">Ankyrin repeat-containing protein</fullName>
    </submittedName>
</protein>